<sequence>MKGWKLWVVVALWIVLGLVGTFINNYHVGSSHGEPEAGHGGVAVEESH</sequence>
<dbReference type="RefSeq" id="WP_366923997.1">
    <property type="nucleotide sequence ID" value="NZ_CP121694.1"/>
</dbReference>
<keyword evidence="1" id="KW-1133">Transmembrane helix</keyword>
<keyword evidence="1" id="KW-0472">Membrane</keyword>
<keyword evidence="3" id="KW-1185">Reference proteome</keyword>
<keyword evidence="1" id="KW-0812">Transmembrane</keyword>
<dbReference type="EMBL" id="CP121694">
    <property type="protein sequence ID" value="WRO21140.1"/>
    <property type="molecule type" value="Genomic_DNA"/>
</dbReference>
<proteinExistence type="predicted"/>
<gene>
    <name evidence="2" type="ORF">MFMK1_000936</name>
</gene>
<evidence type="ECO:0000313" key="2">
    <source>
        <dbReference type="EMBL" id="WRO21140.1"/>
    </source>
</evidence>
<name>A0AAU0ULR2_9FIRM</name>
<evidence type="ECO:0000313" key="3">
    <source>
        <dbReference type="Proteomes" id="UP001329915"/>
    </source>
</evidence>
<dbReference type="AlphaFoldDB" id="A0AAU0ULR2"/>
<accession>A0AAU0ULR2</accession>
<dbReference type="KEGG" id="dbc:MFMK1_000936"/>
<dbReference type="Proteomes" id="UP001329915">
    <property type="component" value="Chromosome"/>
</dbReference>
<organism evidence="2 3">
    <name type="scientific">Metallumcola ferriviriculae</name>
    <dbReference type="NCBI Taxonomy" id="3039180"/>
    <lineage>
        <taxon>Bacteria</taxon>
        <taxon>Bacillati</taxon>
        <taxon>Bacillota</taxon>
        <taxon>Clostridia</taxon>
        <taxon>Neomoorellales</taxon>
        <taxon>Desulfitibacteraceae</taxon>
        <taxon>Metallumcola</taxon>
    </lineage>
</organism>
<evidence type="ECO:0000256" key="1">
    <source>
        <dbReference type="SAM" id="Phobius"/>
    </source>
</evidence>
<protein>
    <submittedName>
        <fullName evidence="2">Uncharacterized protein</fullName>
    </submittedName>
</protein>
<reference evidence="2 3" key="1">
    <citation type="submission" date="2023-04" db="EMBL/GenBank/DDBJ databases">
        <authorList>
            <person name="Hsu D."/>
        </authorList>
    </citation>
    <scope>NUCLEOTIDE SEQUENCE [LARGE SCALE GENOMIC DNA]</scope>
    <source>
        <strain evidence="2 3">MK1</strain>
    </source>
</reference>
<feature type="transmembrane region" description="Helical" evidence="1">
    <location>
        <begin position="6"/>
        <end position="23"/>
    </location>
</feature>